<feature type="region of interest" description="Disordered" evidence="1">
    <location>
        <begin position="107"/>
        <end position="154"/>
    </location>
</feature>
<dbReference type="Proteomes" id="UP001151760">
    <property type="component" value="Unassembled WGS sequence"/>
</dbReference>
<dbReference type="EMBL" id="BQNB010014074">
    <property type="protein sequence ID" value="GJT23665.1"/>
    <property type="molecule type" value="Genomic_DNA"/>
</dbReference>
<evidence type="ECO:0000313" key="2">
    <source>
        <dbReference type="EMBL" id="GJT23665.1"/>
    </source>
</evidence>
<evidence type="ECO:0000313" key="3">
    <source>
        <dbReference type="Proteomes" id="UP001151760"/>
    </source>
</evidence>
<sequence length="154" mass="16788">MSRSDIYHIDESIKVSPCYGIRVFPYATTSPSPPTAPQLTSRPHDKGGRKQTNPFECGKKQLSDDSGVVVIVGGWVMQEVSLTIFIGVSDMDGTSRIDIWQSYDVQVGQSQPEPGRGNQLEPPRGSSSSSSGCLSPLRTDSVEHNYPGEMLKWG</sequence>
<name>A0ABQ5C996_9ASTR</name>
<feature type="region of interest" description="Disordered" evidence="1">
    <location>
        <begin position="27"/>
        <end position="59"/>
    </location>
</feature>
<gene>
    <name evidence="2" type="ORF">Tco_0893602</name>
</gene>
<organism evidence="2 3">
    <name type="scientific">Tanacetum coccineum</name>
    <dbReference type="NCBI Taxonomy" id="301880"/>
    <lineage>
        <taxon>Eukaryota</taxon>
        <taxon>Viridiplantae</taxon>
        <taxon>Streptophyta</taxon>
        <taxon>Embryophyta</taxon>
        <taxon>Tracheophyta</taxon>
        <taxon>Spermatophyta</taxon>
        <taxon>Magnoliopsida</taxon>
        <taxon>eudicotyledons</taxon>
        <taxon>Gunneridae</taxon>
        <taxon>Pentapetalae</taxon>
        <taxon>asterids</taxon>
        <taxon>campanulids</taxon>
        <taxon>Asterales</taxon>
        <taxon>Asteraceae</taxon>
        <taxon>Asteroideae</taxon>
        <taxon>Anthemideae</taxon>
        <taxon>Anthemidinae</taxon>
        <taxon>Tanacetum</taxon>
    </lineage>
</organism>
<accession>A0ABQ5C996</accession>
<comment type="caution">
    <text evidence="2">The sequence shown here is derived from an EMBL/GenBank/DDBJ whole genome shotgun (WGS) entry which is preliminary data.</text>
</comment>
<reference evidence="2" key="2">
    <citation type="submission" date="2022-01" db="EMBL/GenBank/DDBJ databases">
        <authorList>
            <person name="Yamashiro T."/>
            <person name="Shiraishi A."/>
            <person name="Satake H."/>
            <person name="Nakayama K."/>
        </authorList>
    </citation>
    <scope>NUCLEOTIDE SEQUENCE</scope>
</reference>
<evidence type="ECO:0000256" key="1">
    <source>
        <dbReference type="SAM" id="MobiDB-lite"/>
    </source>
</evidence>
<protein>
    <submittedName>
        <fullName evidence="2">Uncharacterized protein</fullName>
    </submittedName>
</protein>
<keyword evidence="3" id="KW-1185">Reference proteome</keyword>
<reference evidence="2" key="1">
    <citation type="journal article" date="2022" name="Int. J. Mol. Sci.">
        <title>Draft Genome of Tanacetum Coccineum: Genomic Comparison of Closely Related Tanacetum-Family Plants.</title>
        <authorList>
            <person name="Yamashiro T."/>
            <person name="Shiraishi A."/>
            <person name="Nakayama K."/>
            <person name="Satake H."/>
        </authorList>
    </citation>
    <scope>NUCLEOTIDE SEQUENCE</scope>
</reference>
<proteinExistence type="predicted"/>